<dbReference type="Proteomes" id="UP001220256">
    <property type="component" value="Unassembled WGS sequence"/>
</dbReference>
<keyword evidence="2" id="KW-1185">Reference proteome</keyword>
<dbReference type="EMBL" id="JAPVEB010000006">
    <property type="protein sequence ID" value="KAJ5261528.1"/>
    <property type="molecule type" value="Genomic_DNA"/>
</dbReference>
<sequence length="131" mass="14559">MTAKRFTTDGLFLCLGPGRKYAFADFKCVGMQYENVPDVIGLGTTMQGQHEHELRTRIPHPATVVATMNNMESLLASEDMYIFNPLTTTHLRSQPRHAHSLSLLSPVGLLVFPLDLLAVPPTLSLRYGYAQ</sequence>
<organism evidence="1 2">
    <name type="scientific">Penicillium chrysogenum</name>
    <name type="common">Penicillium notatum</name>
    <dbReference type="NCBI Taxonomy" id="5076"/>
    <lineage>
        <taxon>Eukaryota</taxon>
        <taxon>Fungi</taxon>
        <taxon>Dikarya</taxon>
        <taxon>Ascomycota</taxon>
        <taxon>Pezizomycotina</taxon>
        <taxon>Eurotiomycetes</taxon>
        <taxon>Eurotiomycetidae</taxon>
        <taxon>Eurotiales</taxon>
        <taxon>Aspergillaceae</taxon>
        <taxon>Penicillium</taxon>
        <taxon>Penicillium chrysogenum species complex</taxon>
    </lineage>
</organism>
<comment type="caution">
    <text evidence="1">The sequence shown here is derived from an EMBL/GenBank/DDBJ whole genome shotgun (WGS) entry which is preliminary data.</text>
</comment>
<proteinExistence type="predicted"/>
<gene>
    <name evidence="1" type="ORF">N7505_008395</name>
</gene>
<protein>
    <submittedName>
        <fullName evidence="1">Uncharacterized protein</fullName>
    </submittedName>
</protein>
<accession>A0ABQ8W9U4</accession>
<name>A0ABQ8W9U4_PENCH</name>
<reference evidence="1 2" key="1">
    <citation type="journal article" date="2023" name="IMA Fungus">
        <title>Comparative genomic study of the Penicillium genus elucidates a diverse pangenome and 15 lateral gene transfer events.</title>
        <authorList>
            <person name="Petersen C."/>
            <person name="Sorensen T."/>
            <person name="Nielsen M.R."/>
            <person name="Sondergaard T.E."/>
            <person name="Sorensen J.L."/>
            <person name="Fitzpatrick D.A."/>
            <person name="Frisvad J.C."/>
            <person name="Nielsen K.L."/>
        </authorList>
    </citation>
    <scope>NUCLEOTIDE SEQUENCE [LARGE SCALE GENOMIC DNA]</scope>
    <source>
        <strain evidence="1 2">IBT 3361</strain>
    </source>
</reference>
<evidence type="ECO:0000313" key="2">
    <source>
        <dbReference type="Proteomes" id="UP001220256"/>
    </source>
</evidence>
<evidence type="ECO:0000313" key="1">
    <source>
        <dbReference type="EMBL" id="KAJ5261528.1"/>
    </source>
</evidence>